<evidence type="ECO:0000313" key="6">
    <source>
        <dbReference type="EMBL" id="PSN62971.1"/>
    </source>
</evidence>
<comment type="similarity">
    <text evidence="2">Belongs to the cytochrome P450 family.</text>
</comment>
<dbReference type="InterPro" id="IPR001128">
    <property type="entry name" value="Cyt_P450"/>
</dbReference>
<evidence type="ECO:0000256" key="5">
    <source>
        <dbReference type="PIRSR" id="PIRSR602401-1"/>
    </source>
</evidence>
<evidence type="ECO:0000256" key="4">
    <source>
        <dbReference type="ARBA" id="ARBA00023004"/>
    </source>
</evidence>
<keyword evidence="4 5" id="KW-0408">Iron</keyword>
<dbReference type="PRINTS" id="PR00463">
    <property type="entry name" value="EP450I"/>
</dbReference>
<dbReference type="GO" id="GO:0004497">
    <property type="term" value="F:monooxygenase activity"/>
    <property type="evidence" value="ECO:0007669"/>
    <property type="project" value="InterPro"/>
</dbReference>
<evidence type="ECO:0000256" key="2">
    <source>
        <dbReference type="ARBA" id="ARBA00010617"/>
    </source>
</evidence>
<evidence type="ECO:0000256" key="3">
    <source>
        <dbReference type="ARBA" id="ARBA00022723"/>
    </source>
</evidence>
<dbReference type="GO" id="GO:0020037">
    <property type="term" value="F:heme binding"/>
    <property type="evidence" value="ECO:0007669"/>
    <property type="project" value="InterPro"/>
</dbReference>
<evidence type="ECO:0000313" key="7">
    <source>
        <dbReference type="Proteomes" id="UP000240883"/>
    </source>
</evidence>
<keyword evidence="7" id="KW-1185">Reference proteome</keyword>
<dbReference type="InterPro" id="IPR036396">
    <property type="entry name" value="Cyt_P450_sf"/>
</dbReference>
<dbReference type="OrthoDB" id="10029320at2759"/>
<reference evidence="6 7" key="1">
    <citation type="journal article" date="2018" name="Front. Microbiol.">
        <title>Genome-Wide Analysis of Corynespora cassiicola Leaf Fall Disease Putative Effectors.</title>
        <authorList>
            <person name="Lopez D."/>
            <person name="Ribeiro S."/>
            <person name="Label P."/>
            <person name="Fumanal B."/>
            <person name="Venisse J.S."/>
            <person name="Kohler A."/>
            <person name="de Oliveira R.R."/>
            <person name="Labutti K."/>
            <person name="Lipzen A."/>
            <person name="Lail K."/>
            <person name="Bauer D."/>
            <person name="Ohm R.A."/>
            <person name="Barry K.W."/>
            <person name="Spatafora J."/>
            <person name="Grigoriev I.V."/>
            <person name="Martin F.M."/>
            <person name="Pujade-Renaud V."/>
        </authorList>
    </citation>
    <scope>NUCLEOTIDE SEQUENCE [LARGE SCALE GENOMIC DNA]</scope>
    <source>
        <strain evidence="6 7">Philippines</strain>
    </source>
</reference>
<comment type="cofactor">
    <cofactor evidence="1 5">
        <name>heme</name>
        <dbReference type="ChEBI" id="CHEBI:30413"/>
    </cofactor>
</comment>
<dbReference type="InterPro" id="IPR050121">
    <property type="entry name" value="Cytochrome_P450_monoxygenase"/>
</dbReference>
<dbReference type="GO" id="GO:0016705">
    <property type="term" value="F:oxidoreductase activity, acting on paired donors, with incorporation or reduction of molecular oxygen"/>
    <property type="evidence" value="ECO:0007669"/>
    <property type="project" value="InterPro"/>
</dbReference>
<keyword evidence="5" id="KW-0349">Heme</keyword>
<dbReference type="PANTHER" id="PTHR24305">
    <property type="entry name" value="CYTOCHROME P450"/>
    <property type="match status" value="1"/>
</dbReference>
<dbReference type="STRING" id="1448308.A0A2T2NBY9"/>
<dbReference type="GO" id="GO:0005506">
    <property type="term" value="F:iron ion binding"/>
    <property type="evidence" value="ECO:0007669"/>
    <property type="project" value="InterPro"/>
</dbReference>
<evidence type="ECO:0000256" key="1">
    <source>
        <dbReference type="ARBA" id="ARBA00001971"/>
    </source>
</evidence>
<dbReference type="SUPFAM" id="SSF48264">
    <property type="entry name" value="Cytochrome P450"/>
    <property type="match status" value="1"/>
</dbReference>
<dbReference type="EMBL" id="KZ678140">
    <property type="protein sequence ID" value="PSN62971.1"/>
    <property type="molecule type" value="Genomic_DNA"/>
</dbReference>
<keyword evidence="3 5" id="KW-0479">Metal-binding</keyword>
<proteinExistence type="inferred from homology"/>
<name>A0A2T2NBY9_CORCC</name>
<accession>A0A2T2NBY9</accession>
<dbReference type="Gene3D" id="1.10.630.10">
    <property type="entry name" value="Cytochrome P450"/>
    <property type="match status" value="1"/>
</dbReference>
<organism evidence="6 7">
    <name type="scientific">Corynespora cassiicola Philippines</name>
    <dbReference type="NCBI Taxonomy" id="1448308"/>
    <lineage>
        <taxon>Eukaryota</taxon>
        <taxon>Fungi</taxon>
        <taxon>Dikarya</taxon>
        <taxon>Ascomycota</taxon>
        <taxon>Pezizomycotina</taxon>
        <taxon>Dothideomycetes</taxon>
        <taxon>Pleosporomycetidae</taxon>
        <taxon>Pleosporales</taxon>
        <taxon>Corynesporascaceae</taxon>
        <taxon>Corynespora</taxon>
    </lineage>
</organism>
<dbReference type="PRINTS" id="PR00385">
    <property type="entry name" value="P450"/>
</dbReference>
<dbReference type="InterPro" id="IPR002401">
    <property type="entry name" value="Cyt_P450_E_grp-I"/>
</dbReference>
<dbReference type="PANTHER" id="PTHR24305:SF232">
    <property type="entry name" value="P450, PUTATIVE (EUROFUNG)-RELATED"/>
    <property type="match status" value="1"/>
</dbReference>
<dbReference type="Pfam" id="PF00067">
    <property type="entry name" value="p450"/>
    <property type="match status" value="1"/>
</dbReference>
<protein>
    <submittedName>
        <fullName evidence="6">Cytochrome P450</fullName>
    </submittedName>
</protein>
<gene>
    <name evidence="6" type="ORF">BS50DRAFT_500579</name>
</gene>
<dbReference type="Proteomes" id="UP000240883">
    <property type="component" value="Unassembled WGS sequence"/>
</dbReference>
<dbReference type="AlphaFoldDB" id="A0A2T2NBY9"/>
<feature type="binding site" description="axial binding residue" evidence="5">
    <location>
        <position position="463"/>
    </location>
    <ligand>
        <name>heme</name>
        <dbReference type="ChEBI" id="CHEBI:30413"/>
    </ligand>
    <ligandPart>
        <name>Fe</name>
        <dbReference type="ChEBI" id="CHEBI:18248"/>
    </ligandPart>
</feature>
<sequence>MTSLGVLSWPATVLLGTTAALTLFVAKFIRQRRQFKDLPKPPHHFLWGHLKLLGETMALFPGSVHFQYAITTLTQQYDLPGVWYQDLWPFGPVQLIVVDPDIALHVTGAHDHPKHYMEEVSIAPVGGVGNVVSANGPRWKYLHKMLAPAFGLTYVRNLVPLIADQVMIFRDILKTKAESGEKFRLEDLATNLTFDIMNTSTFGFPAKAQSEGSPTIKYFKELCKCVAIERDTWNPVAKYLARLRRWPLGKKLDGLIADLIRERWSVLVRDKVDVRDKRSLSILDMVLRDHLLETQKAGTTDLGDDFLQVAIVQVRILLFAGTGTTSDTICFIYMFLSEYPDVVRRLREEHDRVFTPDIDQTFSMLRDDTNKLNELKYTKNVIKETLRFYPIGNTARVGDETGFFEFRGKRYTTKDMMICPVQHAIHMNPKYFPHPNRFDPDRYTRDESPSHAWRPFERGPRACLGQPLAMDEMKTILLLTVRDFNFKLADIEPNKKPRTCWTDLDMTFGDRFFQEFAFEATPRDGMKMTVSMASG</sequence>